<dbReference type="Gene3D" id="3.40.50.300">
    <property type="entry name" value="P-loop containing nucleotide triphosphate hydrolases"/>
    <property type="match status" value="1"/>
</dbReference>
<dbReference type="Pfam" id="PF14479">
    <property type="entry name" value="HeLo"/>
    <property type="match status" value="1"/>
</dbReference>
<dbReference type="InterPro" id="IPR027417">
    <property type="entry name" value="P-loop_NTPase"/>
</dbReference>
<dbReference type="InterPro" id="IPR038305">
    <property type="entry name" value="HeLo_sf"/>
</dbReference>
<dbReference type="SUPFAM" id="SSF52540">
    <property type="entry name" value="P-loop containing nucleoside triphosphate hydrolases"/>
    <property type="match status" value="1"/>
</dbReference>
<dbReference type="EMBL" id="JAAABM010000010">
    <property type="protein sequence ID" value="KAF7674483.1"/>
    <property type="molecule type" value="Genomic_DNA"/>
</dbReference>
<dbReference type="Pfam" id="PF24883">
    <property type="entry name" value="NPHP3_N"/>
    <property type="match status" value="1"/>
</dbReference>
<feature type="domain" description="Prion-inhibition and propagation HeLo" evidence="3">
    <location>
        <begin position="5"/>
        <end position="275"/>
    </location>
</feature>
<dbReference type="Gene3D" id="1.20.120.1020">
    <property type="entry name" value="Prion-inhibition and propagation, HeLo domain"/>
    <property type="match status" value="1"/>
</dbReference>
<name>A0A8H7B4K6_9PLEO</name>
<evidence type="ECO:0000259" key="5">
    <source>
        <dbReference type="Pfam" id="PF25053"/>
    </source>
</evidence>
<dbReference type="Pfam" id="PF25053">
    <property type="entry name" value="DUF7791"/>
    <property type="match status" value="1"/>
</dbReference>
<evidence type="ECO:0000313" key="6">
    <source>
        <dbReference type="EMBL" id="KAF7674483.1"/>
    </source>
</evidence>
<reference evidence="6" key="1">
    <citation type="submission" date="2020-01" db="EMBL/GenBank/DDBJ databases">
        <authorList>
            <person name="Feng Z.H.Z."/>
        </authorList>
    </citation>
    <scope>NUCLEOTIDE SEQUENCE</scope>
    <source>
        <strain evidence="6">CBS107.38</strain>
    </source>
</reference>
<feature type="region of interest" description="Disordered" evidence="2">
    <location>
        <begin position="135"/>
        <end position="190"/>
    </location>
</feature>
<protein>
    <recommendedName>
        <fullName evidence="8">NACHT domain-containing protein</fullName>
    </recommendedName>
</protein>
<dbReference type="RefSeq" id="XP_038784778.1">
    <property type="nucleotide sequence ID" value="XM_038932290.1"/>
</dbReference>
<evidence type="ECO:0000256" key="2">
    <source>
        <dbReference type="SAM" id="MobiDB-lite"/>
    </source>
</evidence>
<accession>A0A8H7B4K6</accession>
<dbReference type="GeneID" id="62205468"/>
<organism evidence="6 7">
    <name type="scientific">Alternaria burnsii</name>
    <dbReference type="NCBI Taxonomy" id="1187904"/>
    <lineage>
        <taxon>Eukaryota</taxon>
        <taxon>Fungi</taxon>
        <taxon>Dikarya</taxon>
        <taxon>Ascomycota</taxon>
        <taxon>Pezizomycotina</taxon>
        <taxon>Dothideomycetes</taxon>
        <taxon>Pleosporomycetidae</taxon>
        <taxon>Pleosporales</taxon>
        <taxon>Pleosporineae</taxon>
        <taxon>Pleosporaceae</taxon>
        <taxon>Alternaria</taxon>
        <taxon>Alternaria sect. Alternaria</taxon>
    </lineage>
</organism>
<evidence type="ECO:0000313" key="7">
    <source>
        <dbReference type="Proteomes" id="UP000596902"/>
    </source>
</evidence>
<sequence>MEVAGVVIGAVALIGVFEDCVELFSQIGAAKSMGKDYILLATRLDLQRALLLQWAERMHIYDEETYDARLNEATVASLIYRTLGCIRQLLQDGNVLQQRYGVRAAEASETTESSTTVSNSLMARIRDMSLTLQSRRDARESELERSRYPQDSSGINSHAKRSWSDYVSSQSDQAESSHRRPDNNLQNKRPRYDTYRSRFEHPSHNLHDNRQSKSSLSGNIKWVIRDKDQFDSLVRKLSELISDIDRLVPPLRGGTTHTILARDLQDMSSVRELRKIMYASITDNSELVNITEQAIDAACTKLILDHLWFRLIDDRRNNVVEAHSNTLEWAIRPPASDVAWDDLGEWLRSGPDIYWIHGKPGSGKSTLMKFLFHHPQVVSFLQEWAGERKLTVASFFLWNIGAVEQSSQEGLARGLLHHVLKQNPTLTPEVLPYMWQEAQSGVVGLRLPSHSEMKTAFQQIGNQQTKGAFAFFIDGLDEFTGNHRDGISFVKSFITSANIKIIVSSRPIDSCVAAFSSAPKLKLQDLTEPDIERYINDVLRSHPYVRQAKCVSDATLEGLVEDIQSKASGVFLWVVLACRTLTEGFEAYDDADELRRRVDELPPELEQLFRHILNGLPTRFIQQSAKLLRVCYTSRKLHFENRIPAFRLAWAHEKDMKTDAMGEFIPDSLNERKARSAMLKGRLRSRCRGLLEVTTKDYDLVNGPFVVFMHRTVFEFLCTPGVWEMECLRIDDHEFDATTVLAYMVCYLLCAQKTTFHEGKNVIYTAFLYMQEIEATSIPTLGRLLNRFAYALMQPVSDIQIPSTRPGFAPAVDESALLLAIELDLVAFVESHDLRDLRKIVTLRKLHNQDASTQWSLLYHALKKPMLFKRLATPHGYPYSSDMINILLQAGCNPNERIAVSGTDKKTCWEIWMESGCMVTFERTPEIRSAEITMLMIRGGALVRGTHFDGEQDKLKSLLQTVGDPQSAAKRIEDLQDRRKWIALCNEIAEAVAPMLS</sequence>
<proteinExistence type="predicted"/>
<evidence type="ECO:0000256" key="1">
    <source>
        <dbReference type="ARBA" id="ARBA00022737"/>
    </source>
</evidence>
<feature type="compositionally biased region" description="Basic and acidic residues" evidence="2">
    <location>
        <begin position="135"/>
        <end position="148"/>
    </location>
</feature>
<feature type="compositionally biased region" description="Polar residues" evidence="2">
    <location>
        <begin position="165"/>
        <end position="174"/>
    </location>
</feature>
<dbReference type="AlphaFoldDB" id="A0A8H7B4K6"/>
<evidence type="ECO:0000259" key="3">
    <source>
        <dbReference type="Pfam" id="PF14479"/>
    </source>
</evidence>
<keyword evidence="7" id="KW-1185">Reference proteome</keyword>
<feature type="domain" description="DUF7791" evidence="5">
    <location>
        <begin position="617"/>
        <end position="747"/>
    </location>
</feature>
<evidence type="ECO:0000259" key="4">
    <source>
        <dbReference type="Pfam" id="PF24883"/>
    </source>
</evidence>
<comment type="caution">
    <text evidence="6">The sequence shown here is derived from an EMBL/GenBank/DDBJ whole genome shotgun (WGS) entry which is preliminary data.</text>
</comment>
<gene>
    <name evidence="6" type="ORF">GT037_007243</name>
</gene>
<keyword evidence="1" id="KW-0677">Repeat</keyword>
<evidence type="ECO:0008006" key="8">
    <source>
        <dbReference type="Google" id="ProtNLM"/>
    </source>
</evidence>
<dbReference type="PANTHER" id="PTHR10039:SF5">
    <property type="entry name" value="NACHT DOMAIN-CONTAINING PROTEIN"/>
    <property type="match status" value="1"/>
</dbReference>
<dbReference type="Proteomes" id="UP000596902">
    <property type="component" value="Unassembled WGS sequence"/>
</dbReference>
<feature type="domain" description="Nephrocystin 3-like N-terminal" evidence="4">
    <location>
        <begin position="344"/>
        <end position="506"/>
    </location>
</feature>
<reference evidence="6" key="2">
    <citation type="submission" date="2020-08" db="EMBL/GenBank/DDBJ databases">
        <title>Draft Genome Sequence of Cumin Blight Pathogen Alternaria burnsii.</title>
        <authorList>
            <person name="Feng Z."/>
        </authorList>
    </citation>
    <scope>NUCLEOTIDE SEQUENCE</scope>
    <source>
        <strain evidence="6">CBS107.38</strain>
    </source>
</reference>
<dbReference type="InterPro" id="IPR029498">
    <property type="entry name" value="HeLo_dom"/>
</dbReference>
<dbReference type="InterPro" id="IPR056884">
    <property type="entry name" value="NPHP3-like_N"/>
</dbReference>
<dbReference type="PANTHER" id="PTHR10039">
    <property type="entry name" value="AMELOGENIN"/>
    <property type="match status" value="1"/>
</dbReference>
<dbReference type="InterPro" id="IPR056693">
    <property type="entry name" value="DUF7791"/>
</dbReference>